<dbReference type="AlphaFoldDB" id="L0AVJ9"/>
<evidence type="ECO:0000259" key="1">
    <source>
        <dbReference type="Pfam" id="PF20715"/>
    </source>
</evidence>
<dbReference type="InterPro" id="IPR049230">
    <property type="entry name" value="DUF6827"/>
</dbReference>
<organism evidence="2 3">
    <name type="scientific">Theileria equi strain WA</name>
    <dbReference type="NCBI Taxonomy" id="1537102"/>
    <lineage>
        <taxon>Eukaryota</taxon>
        <taxon>Sar</taxon>
        <taxon>Alveolata</taxon>
        <taxon>Apicomplexa</taxon>
        <taxon>Aconoidasida</taxon>
        <taxon>Piroplasmida</taxon>
        <taxon>Theileriidae</taxon>
        <taxon>Theileria</taxon>
    </lineage>
</organism>
<dbReference type="Proteomes" id="UP000031512">
    <property type="component" value="Chromosome 1"/>
</dbReference>
<keyword evidence="3" id="KW-1185">Reference proteome</keyword>
<dbReference type="KEGG" id="beq:BEWA_024240"/>
<dbReference type="eggNOG" id="ENOG502SB11">
    <property type="taxonomic scope" value="Eukaryota"/>
</dbReference>
<gene>
    <name evidence="2" type="ORF">BEWA_024240</name>
</gene>
<dbReference type="Pfam" id="PF20715">
    <property type="entry name" value="DUF6827"/>
    <property type="match status" value="1"/>
</dbReference>
<dbReference type="RefSeq" id="XP_004829241.1">
    <property type="nucleotide sequence ID" value="XM_004829184.1"/>
</dbReference>
<sequence>MLPKNCTRGLLHSACKEFFSGTNGRSISTFSGLNVAVIASRRSSGLHRALGSTFCRSFHAGHHHEEPPHYAYRGDGLPKIQCEKVQEIIHINERQTHKTLQPMRPSKEPLYRSECSPEAIHLEAYNDLLELHNKVLAANWHDTVKLTMNADIWDGIFSRIKRRTHDIPDIQVQIMLNKTLEIFDALYQVEDVQDHIYELIEELSINASEGASAETSTKVTDNLDQHIAEILKKYEQLKQRYPRYASKIQDTIGYSLAILRQRYTFTWPEEHKYFY</sequence>
<name>L0AVJ9_THEEQ</name>
<proteinExistence type="predicted"/>
<evidence type="ECO:0000313" key="2">
    <source>
        <dbReference type="EMBL" id="AFZ79575.1"/>
    </source>
</evidence>
<protein>
    <recommendedName>
        <fullName evidence="1">DUF6827 domain-containing protein</fullName>
    </recommendedName>
</protein>
<dbReference type="VEuPathDB" id="PiroplasmaDB:BEWA_024240"/>
<dbReference type="OrthoDB" id="361874at2759"/>
<accession>L0AVJ9</accession>
<reference evidence="2 3" key="1">
    <citation type="journal article" date="2012" name="BMC Genomics">
        <title>Comparative genomic analysis and phylogenetic position of Theileria equi.</title>
        <authorList>
            <person name="Kappmeyer L.S."/>
            <person name="Thiagarajan M."/>
            <person name="Herndon D.R."/>
            <person name="Ramsay J.D."/>
            <person name="Caler E."/>
            <person name="Djikeng A."/>
            <person name="Gillespie J.J."/>
            <person name="Lau A.O."/>
            <person name="Roalson E.H."/>
            <person name="Silva J.C."/>
            <person name="Silva M.G."/>
            <person name="Suarez C.E."/>
            <person name="Ueti M.W."/>
            <person name="Nene V.M."/>
            <person name="Mealey R.H."/>
            <person name="Knowles D.P."/>
            <person name="Brayton K.A."/>
        </authorList>
    </citation>
    <scope>NUCLEOTIDE SEQUENCE [LARGE SCALE GENOMIC DNA]</scope>
    <source>
        <strain evidence="2 3">WA</strain>
    </source>
</reference>
<dbReference type="EMBL" id="CP001669">
    <property type="protein sequence ID" value="AFZ79575.1"/>
    <property type="molecule type" value="Genomic_DNA"/>
</dbReference>
<evidence type="ECO:0000313" key="3">
    <source>
        <dbReference type="Proteomes" id="UP000031512"/>
    </source>
</evidence>
<dbReference type="GeneID" id="15806220"/>
<feature type="domain" description="DUF6827" evidence="1">
    <location>
        <begin position="122"/>
        <end position="275"/>
    </location>
</feature>